<feature type="transmembrane region" description="Helical" evidence="7">
    <location>
        <begin position="80"/>
        <end position="104"/>
    </location>
</feature>
<dbReference type="SUPFAM" id="SSF103473">
    <property type="entry name" value="MFS general substrate transporter"/>
    <property type="match status" value="1"/>
</dbReference>
<organism evidence="9 10">
    <name type="scientific">Kocuria soli</name>
    <dbReference type="NCBI Taxonomy" id="2485125"/>
    <lineage>
        <taxon>Bacteria</taxon>
        <taxon>Bacillati</taxon>
        <taxon>Actinomycetota</taxon>
        <taxon>Actinomycetes</taxon>
        <taxon>Micrococcales</taxon>
        <taxon>Micrococcaceae</taxon>
        <taxon>Kocuria</taxon>
    </lineage>
</organism>
<evidence type="ECO:0000256" key="2">
    <source>
        <dbReference type="ARBA" id="ARBA00022448"/>
    </source>
</evidence>
<comment type="caution">
    <text evidence="9">The sequence shown here is derived from an EMBL/GenBank/DDBJ whole genome shotgun (WGS) entry which is preliminary data.</text>
</comment>
<evidence type="ECO:0000313" key="10">
    <source>
        <dbReference type="Proteomes" id="UP000270616"/>
    </source>
</evidence>
<dbReference type="PANTHER" id="PTHR43045:SF1">
    <property type="entry name" value="SHIKIMATE TRANSPORTER"/>
    <property type="match status" value="1"/>
</dbReference>
<dbReference type="PROSITE" id="PS00217">
    <property type="entry name" value="SUGAR_TRANSPORT_2"/>
    <property type="match status" value="1"/>
</dbReference>
<evidence type="ECO:0000256" key="5">
    <source>
        <dbReference type="ARBA" id="ARBA00022989"/>
    </source>
</evidence>
<dbReference type="RefSeq" id="WP_123825303.1">
    <property type="nucleotide sequence ID" value="NZ_RKMF01000009.1"/>
</dbReference>
<dbReference type="InterPro" id="IPR005829">
    <property type="entry name" value="Sugar_transporter_CS"/>
</dbReference>
<dbReference type="GO" id="GO:0022857">
    <property type="term" value="F:transmembrane transporter activity"/>
    <property type="evidence" value="ECO:0007669"/>
    <property type="project" value="InterPro"/>
</dbReference>
<feature type="transmembrane region" description="Helical" evidence="7">
    <location>
        <begin position="20"/>
        <end position="40"/>
    </location>
</feature>
<feature type="transmembrane region" description="Helical" evidence="7">
    <location>
        <begin position="110"/>
        <end position="133"/>
    </location>
</feature>
<dbReference type="AlphaFoldDB" id="A0A3N4A3N6"/>
<dbReference type="PROSITE" id="PS50850">
    <property type="entry name" value="MFS"/>
    <property type="match status" value="1"/>
</dbReference>
<protein>
    <submittedName>
        <fullName evidence="9">MFS transporter</fullName>
    </submittedName>
</protein>
<feature type="transmembrane region" description="Helical" evidence="7">
    <location>
        <begin position="273"/>
        <end position="292"/>
    </location>
</feature>
<feature type="transmembrane region" description="Helical" evidence="7">
    <location>
        <begin position="46"/>
        <end position="68"/>
    </location>
</feature>
<dbReference type="InterPro" id="IPR036259">
    <property type="entry name" value="MFS_trans_sf"/>
</dbReference>
<evidence type="ECO:0000256" key="6">
    <source>
        <dbReference type="ARBA" id="ARBA00023136"/>
    </source>
</evidence>
<feature type="transmembrane region" description="Helical" evidence="7">
    <location>
        <begin position="145"/>
        <end position="167"/>
    </location>
</feature>
<dbReference type="PANTHER" id="PTHR43045">
    <property type="entry name" value="SHIKIMATE TRANSPORTER"/>
    <property type="match status" value="1"/>
</dbReference>
<keyword evidence="4 7" id="KW-0812">Transmembrane</keyword>
<evidence type="ECO:0000256" key="4">
    <source>
        <dbReference type="ARBA" id="ARBA00022692"/>
    </source>
</evidence>
<feature type="transmembrane region" description="Helical" evidence="7">
    <location>
        <begin position="369"/>
        <end position="390"/>
    </location>
</feature>
<name>A0A3N4A3N6_9MICC</name>
<dbReference type="Pfam" id="PF07690">
    <property type="entry name" value="MFS_1"/>
    <property type="match status" value="1"/>
</dbReference>
<keyword evidence="3" id="KW-1003">Cell membrane</keyword>
<evidence type="ECO:0000256" key="7">
    <source>
        <dbReference type="SAM" id="Phobius"/>
    </source>
</evidence>
<evidence type="ECO:0000256" key="1">
    <source>
        <dbReference type="ARBA" id="ARBA00004651"/>
    </source>
</evidence>
<proteinExistence type="predicted"/>
<dbReference type="InterPro" id="IPR011701">
    <property type="entry name" value="MFS"/>
</dbReference>
<feature type="transmembrane region" description="Helical" evidence="7">
    <location>
        <begin position="396"/>
        <end position="417"/>
    </location>
</feature>
<sequence>MSPSARRALFAAVTGTLIEWYDYALYGAAAGLVIGPLFFAGTDTGATMAAFATFAVGFVARPLGGLVIGHMGDRYGRRPAMMLTIILMGLATVGIGLLPTSAVIGALAPVLLVVFRIIQGMGAGAELAGAMTIVSEFAPPKQRGLMTSFVLATPPGGIVLATGAFLAVSSLGDQALLGWAWRLPFLASVLLFLLAWFIRRHLEESPEYVAAMTRAEAEKQSHHVPAMQLLRHHGRALVLGFMAMTGHNALNYAMAVFALSLMTSNAVGMERSAALAAVTIGTVFGIFGAPLGGMAADRWGPTKVFAAGSAVGVLYAFPLFAGLTSGSVMLAGAAVAGGYGIVIAMRGGSQGAFLAHLFPARERYSGIAVTREVNAALVAGLTPLGLAFVIQLCNGAVVAAAVVVSLACLLSLIAILASRSVKEQAIKGEVTGQ</sequence>
<feature type="transmembrane region" description="Helical" evidence="7">
    <location>
        <begin position="304"/>
        <end position="323"/>
    </location>
</feature>
<keyword evidence="5 7" id="KW-1133">Transmembrane helix</keyword>
<dbReference type="Gene3D" id="1.20.1250.20">
    <property type="entry name" value="MFS general substrate transporter like domains"/>
    <property type="match status" value="2"/>
</dbReference>
<evidence type="ECO:0000313" key="9">
    <source>
        <dbReference type="EMBL" id="ROZ63081.1"/>
    </source>
</evidence>
<accession>A0A3N4A3N6</accession>
<feature type="domain" description="Major facilitator superfamily (MFS) profile" evidence="8">
    <location>
        <begin position="8"/>
        <end position="419"/>
    </location>
</feature>
<gene>
    <name evidence="9" type="ORF">EDL96_08255</name>
</gene>
<reference evidence="9 10" key="1">
    <citation type="submission" date="2018-10" db="EMBL/GenBank/DDBJ databases">
        <title>Kocuria sp. M5W7-7, whole genome shotgun sequence.</title>
        <authorList>
            <person name="Tuo L."/>
        </authorList>
    </citation>
    <scope>NUCLEOTIDE SEQUENCE [LARGE SCALE GENOMIC DNA]</scope>
    <source>
        <strain evidence="9 10">M5W7-7</strain>
    </source>
</reference>
<feature type="transmembrane region" description="Helical" evidence="7">
    <location>
        <begin position="179"/>
        <end position="198"/>
    </location>
</feature>
<feature type="transmembrane region" description="Helical" evidence="7">
    <location>
        <begin position="236"/>
        <end position="261"/>
    </location>
</feature>
<keyword evidence="10" id="KW-1185">Reference proteome</keyword>
<dbReference type="EMBL" id="RKMF01000009">
    <property type="protein sequence ID" value="ROZ63081.1"/>
    <property type="molecule type" value="Genomic_DNA"/>
</dbReference>
<dbReference type="GO" id="GO:0005886">
    <property type="term" value="C:plasma membrane"/>
    <property type="evidence" value="ECO:0007669"/>
    <property type="project" value="UniProtKB-SubCell"/>
</dbReference>
<evidence type="ECO:0000256" key="3">
    <source>
        <dbReference type="ARBA" id="ARBA00022475"/>
    </source>
</evidence>
<comment type="subcellular location">
    <subcellularLocation>
        <location evidence="1">Cell membrane</location>
        <topology evidence="1">Multi-pass membrane protein</topology>
    </subcellularLocation>
</comment>
<dbReference type="Proteomes" id="UP000270616">
    <property type="component" value="Unassembled WGS sequence"/>
</dbReference>
<dbReference type="InterPro" id="IPR020846">
    <property type="entry name" value="MFS_dom"/>
</dbReference>
<keyword evidence="6 7" id="KW-0472">Membrane</keyword>
<keyword evidence="2" id="KW-0813">Transport</keyword>
<dbReference type="OrthoDB" id="8953821at2"/>
<evidence type="ECO:0000259" key="8">
    <source>
        <dbReference type="PROSITE" id="PS50850"/>
    </source>
</evidence>